<comment type="caution">
    <text evidence="1">The sequence shown here is derived from an EMBL/GenBank/DDBJ whole genome shotgun (WGS) entry which is preliminary data.</text>
</comment>
<name>A0A5N0EMD9_9NOCA</name>
<dbReference type="Proteomes" id="UP000323876">
    <property type="component" value="Unassembled WGS sequence"/>
</dbReference>
<evidence type="ECO:0000313" key="1">
    <source>
        <dbReference type="EMBL" id="KAA8888581.1"/>
    </source>
</evidence>
<dbReference type="OrthoDB" id="1495085at2"/>
<protein>
    <submittedName>
        <fullName evidence="1">Uncharacterized protein</fullName>
    </submittedName>
</protein>
<accession>A0A5N0EMD9</accession>
<dbReference type="RefSeq" id="WP_150402746.1">
    <property type="nucleotide sequence ID" value="NZ_VXLC01000004.1"/>
</dbReference>
<dbReference type="EMBL" id="VXLC01000004">
    <property type="protein sequence ID" value="KAA8888581.1"/>
    <property type="molecule type" value="Genomic_DNA"/>
</dbReference>
<keyword evidence="2" id="KW-1185">Reference proteome</keyword>
<proteinExistence type="predicted"/>
<gene>
    <name evidence="1" type="ORF">F3087_16435</name>
</gene>
<reference evidence="1 2" key="1">
    <citation type="submission" date="2019-09" db="EMBL/GenBank/DDBJ databases">
        <authorList>
            <person name="Wang X."/>
        </authorList>
    </citation>
    <scope>NUCLEOTIDE SEQUENCE [LARGE SCALE GENOMIC DNA]</scope>
    <source>
        <strain evidence="1 2">CICC 11023</strain>
    </source>
</reference>
<organism evidence="1 2">
    <name type="scientific">Nocardia colli</name>
    <dbReference type="NCBI Taxonomy" id="2545717"/>
    <lineage>
        <taxon>Bacteria</taxon>
        <taxon>Bacillati</taxon>
        <taxon>Actinomycetota</taxon>
        <taxon>Actinomycetes</taxon>
        <taxon>Mycobacteriales</taxon>
        <taxon>Nocardiaceae</taxon>
        <taxon>Nocardia</taxon>
    </lineage>
</organism>
<evidence type="ECO:0000313" key="2">
    <source>
        <dbReference type="Proteomes" id="UP000323876"/>
    </source>
</evidence>
<dbReference type="AlphaFoldDB" id="A0A5N0EMD9"/>
<sequence>MVHEEQPTTGRVLTIGLHPKVLDYSRFPDLDEPKLLARIETGHAAMRAAGFDAVSCLIGTEPDDAEREIRAHLAEGPIAVAMIGGAIRMMPEHTVLFERIVNLLSGAVFCFNTSPETTVDALRRAGVVPNP</sequence>